<feature type="transmembrane region" description="Helical" evidence="7">
    <location>
        <begin position="225"/>
        <end position="244"/>
    </location>
</feature>
<dbReference type="Proteomes" id="UP000252477">
    <property type="component" value="Chromosome"/>
</dbReference>
<reference evidence="10" key="1">
    <citation type="journal article" date="2018" name="Microbiol. Resour. Announc.">
        <title>Complete Sequence and Annotation of the Mycoplasma phocidae Strain 105T Genome.</title>
        <authorList>
            <person name="Frasca S. Jr."/>
            <person name="Kutish G.F."/>
            <person name="Michaels D.L."/>
            <person name="Brown D.R."/>
        </authorList>
    </citation>
    <scope>NUCLEOTIDE SEQUENCE [LARGE SCALE GENOMIC DNA]</scope>
    <source>
        <strain evidence="10">105</strain>
    </source>
</reference>
<feature type="transmembrane region" description="Helical" evidence="7">
    <location>
        <begin position="302"/>
        <end position="328"/>
    </location>
</feature>
<evidence type="ECO:0000313" key="9">
    <source>
        <dbReference type="EMBL" id="AXE60751.1"/>
    </source>
</evidence>
<evidence type="ECO:0000259" key="8">
    <source>
        <dbReference type="PROSITE" id="PS50928"/>
    </source>
</evidence>
<protein>
    <submittedName>
        <fullName evidence="9">Peptide ABC transporter permease</fullName>
    </submittedName>
</protein>
<evidence type="ECO:0000256" key="2">
    <source>
        <dbReference type="ARBA" id="ARBA00022448"/>
    </source>
</evidence>
<evidence type="ECO:0000313" key="10">
    <source>
        <dbReference type="Proteomes" id="UP000252477"/>
    </source>
</evidence>
<dbReference type="InterPro" id="IPR050366">
    <property type="entry name" value="BP-dependent_transpt_permease"/>
</dbReference>
<feature type="transmembrane region" description="Helical" evidence="7">
    <location>
        <begin position="39"/>
        <end position="61"/>
    </location>
</feature>
<evidence type="ECO:0000256" key="6">
    <source>
        <dbReference type="ARBA" id="ARBA00023136"/>
    </source>
</evidence>
<keyword evidence="4 7" id="KW-0812">Transmembrane</keyword>
<keyword evidence="3" id="KW-1003">Cell membrane</keyword>
<feature type="transmembrane region" description="Helical" evidence="7">
    <location>
        <begin position="185"/>
        <end position="213"/>
    </location>
</feature>
<dbReference type="AlphaFoldDB" id="A0A2Z5IQY1"/>
<proteinExistence type="inferred from homology"/>
<evidence type="ECO:0000256" key="5">
    <source>
        <dbReference type="ARBA" id="ARBA00022989"/>
    </source>
</evidence>
<evidence type="ECO:0000256" key="7">
    <source>
        <dbReference type="RuleBase" id="RU363032"/>
    </source>
</evidence>
<comment type="similarity">
    <text evidence="7">Belongs to the binding-protein-dependent transport system permease family.</text>
</comment>
<sequence length="390" mass="44099">MQSNNNLFKFALKKPIIKTYAIHQSQKRQFWKRFFEKKINIASLVILATIIISSLIALIFIRNSPTKSIDSNSNFVNNLPAINQLVVHNFERGPQVDFIREIAKLEGQRAFQTNSIPQFTIAFDSALDSGGDITVNTDIITLVYNPYDLIKAINLNSNSHISLPSTLLGTNQNGVDLYARINVSIFITLTTIILAIAINILVGFSLAAIYAFHERKWYANLIDKIATVLGSIPELIWIFILCIFLGTQWYWILLAFSLISWISYYEIAKNEMLGLIKKEYISAAIVVGLNKFQITYRHLFKAILPTMLILVVDRLAINILIISSLAFLDLITNEGNLNIGTILKEALLSAKSNWVYLVLVSFYLTSFSISLKLFNISLATTYYPKLSLKK</sequence>
<feature type="domain" description="ABC transmembrane type-1" evidence="8">
    <location>
        <begin position="181"/>
        <end position="375"/>
    </location>
</feature>
<dbReference type="SUPFAM" id="SSF161098">
    <property type="entry name" value="MetI-like"/>
    <property type="match status" value="1"/>
</dbReference>
<evidence type="ECO:0000256" key="4">
    <source>
        <dbReference type="ARBA" id="ARBA00022692"/>
    </source>
</evidence>
<dbReference type="GO" id="GO:0055085">
    <property type="term" value="P:transmembrane transport"/>
    <property type="evidence" value="ECO:0007669"/>
    <property type="project" value="InterPro"/>
</dbReference>
<dbReference type="OrthoDB" id="397301at2"/>
<keyword evidence="6 7" id="KW-0472">Membrane</keyword>
<accession>A0A2Z5IQY1</accession>
<dbReference type="PANTHER" id="PTHR43386">
    <property type="entry name" value="OLIGOPEPTIDE TRANSPORT SYSTEM PERMEASE PROTEIN APPC"/>
    <property type="match status" value="1"/>
</dbReference>
<organism evidence="9 10">
    <name type="scientific">[Mycoplasma] phocae</name>
    <dbReference type="NCBI Taxonomy" id="142651"/>
    <lineage>
        <taxon>Bacteria</taxon>
        <taxon>Bacillati</taxon>
        <taxon>Mycoplasmatota</taxon>
        <taxon>Mycoplasmoidales</taxon>
        <taxon>Metamycoplasmataceae</taxon>
        <taxon>Metamycoplasma</taxon>
    </lineage>
</organism>
<dbReference type="Pfam" id="PF12911">
    <property type="entry name" value="OppC_N"/>
    <property type="match status" value="1"/>
</dbReference>
<evidence type="ECO:0000256" key="3">
    <source>
        <dbReference type="ARBA" id="ARBA00022475"/>
    </source>
</evidence>
<dbReference type="EMBL" id="CP029295">
    <property type="protein sequence ID" value="AXE60751.1"/>
    <property type="molecule type" value="Genomic_DNA"/>
</dbReference>
<dbReference type="RefSeq" id="WP_114190863.1">
    <property type="nucleotide sequence ID" value="NZ_CP029295.1"/>
</dbReference>
<dbReference type="InterPro" id="IPR000515">
    <property type="entry name" value="MetI-like"/>
</dbReference>
<dbReference type="PANTHER" id="PTHR43386:SF1">
    <property type="entry name" value="D,D-DIPEPTIDE TRANSPORT SYSTEM PERMEASE PROTEIN DDPC-RELATED"/>
    <property type="match status" value="1"/>
</dbReference>
<dbReference type="InterPro" id="IPR025966">
    <property type="entry name" value="OppC_N"/>
</dbReference>
<feature type="transmembrane region" description="Helical" evidence="7">
    <location>
        <begin position="250"/>
        <end position="268"/>
    </location>
</feature>
<dbReference type="Gene3D" id="1.10.3720.10">
    <property type="entry name" value="MetI-like"/>
    <property type="match status" value="1"/>
</dbReference>
<dbReference type="Pfam" id="PF00528">
    <property type="entry name" value="BPD_transp_1"/>
    <property type="match status" value="1"/>
</dbReference>
<dbReference type="PROSITE" id="PS50928">
    <property type="entry name" value="ABC_TM1"/>
    <property type="match status" value="1"/>
</dbReference>
<dbReference type="CDD" id="cd06261">
    <property type="entry name" value="TM_PBP2"/>
    <property type="match status" value="1"/>
</dbReference>
<gene>
    <name evidence="9" type="ORF">DA803_01455</name>
</gene>
<dbReference type="InterPro" id="IPR035906">
    <property type="entry name" value="MetI-like_sf"/>
</dbReference>
<comment type="subcellular location">
    <subcellularLocation>
        <location evidence="1 7">Cell membrane</location>
        <topology evidence="1 7">Multi-pass membrane protein</topology>
    </subcellularLocation>
</comment>
<keyword evidence="10" id="KW-1185">Reference proteome</keyword>
<feature type="transmembrane region" description="Helical" evidence="7">
    <location>
        <begin position="354"/>
        <end position="383"/>
    </location>
</feature>
<dbReference type="GO" id="GO:0005886">
    <property type="term" value="C:plasma membrane"/>
    <property type="evidence" value="ECO:0007669"/>
    <property type="project" value="UniProtKB-SubCell"/>
</dbReference>
<keyword evidence="2 7" id="KW-0813">Transport</keyword>
<keyword evidence="5 7" id="KW-1133">Transmembrane helix</keyword>
<evidence type="ECO:0000256" key="1">
    <source>
        <dbReference type="ARBA" id="ARBA00004651"/>
    </source>
</evidence>
<name>A0A2Z5IQY1_9BACT</name>
<dbReference type="KEGG" id="mpho:DA803_01455"/>